<protein>
    <submittedName>
        <fullName evidence="1">Uncharacterized protein</fullName>
    </submittedName>
</protein>
<accession>A0ABQ5E6C8</accession>
<gene>
    <name evidence="1" type="ORF">Tco_0955141</name>
</gene>
<name>A0ABQ5E6C8_9ASTR</name>
<dbReference type="Proteomes" id="UP001151760">
    <property type="component" value="Unassembled WGS sequence"/>
</dbReference>
<reference evidence="1" key="2">
    <citation type="submission" date="2022-01" db="EMBL/GenBank/DDBJ databases">
        <authorList>
            <person name="Yamashiro T."/>
            <person name="Shiraishi A."/>
            <person name="Satake H."/>
            <person name="Nakayama K."/>
        </authorList>
    </citation>
    <scope>NUCLEOTIDE SEQUENCE</scope>
</reference>
<keyword evidence="2" id="KW-1185">Reference proteome</keyword>
<organism evidence="1 2">
    <name type="scientific">Tanacetum coccineum</name>
    <dbReference type="NCBI Taxonomy" id="301880"/>
    <lineage>
        <taxon>Eukaryota</taxon>
        <taxon>Viridiplantae</taxon>
        <taxon>Streptophyta</taxon>
        <taxon>Embryophyta</taxon>
        <taxon>Tracheophyta</taxon>
        <taxon>Spermatophyta</taxon>
        <taxon>Magnoliopsida</taxon>
        <taxon>eudicotyledons</taxon>
        <taxon>Gunneridae</taxon>
        <taxon>Pentapetalae</taxon>
        <taxon>asterids</taxon>
        <taxon>campanulids</taxon>
        <taxon>Asterales</taxon>
        <taxon>Asteraceae</taxon>
        <taxon>Asteroideae</taxon>
        <taxon>Anthemideae</taxon>
        <taxon>Anthemidinae</taxon>
        <taxon>Tanacetum</taxon>
    </lineage>
</organism>
<evidence type="ECO:0000313" key="2">
    <source>
        <dbReference type="Proteomes" id="UP001151760"/>
    </source>
</evidence>
<reference evidence="1" key="1">
    <citation type="journal article" date="2022" name="Int. J. Mol. Sci.">
        <title>Draft Genome of Tanacetum Coccineum: Genomic Comparison of Closely Related Tanacetum-Family Plants.</title>
        <authorList>
            <person name="Yamashiro T."/>
            <person name="Shiraishi A."/>
            <person name="Nakayama K."/>
            <person name="Satake H."/>
        </authorList>
    </citation>
    <scope>NUCLEOTIDE SEQUENCE</scope>
</reference>
<proteinExistence type="predicted"/>
<dbReference type="EMBL" id="BQNB010015984">
    <property type="protein sequence ID" value="GJT46426.1"/>
    <property type="molecule type" value="Genomic_DNA"/>
</dbReference>
<evidence type="ECO:0000313" key="1">
    <source>
        <dbReference type="EMBL" id="GJT46426.1"/>
    </source>
</evidence>
<comment type="caution">
    <text evidence="1">The sequence shown here is derived from an EMBL/GenBank/DDBJ whole genome shotgun (WGS) entry which is preliminary data.</text>
</comment>
<sequence length="120" mass="13714">MREEAQTARNLIAQLNPLIAEMEVLEDQREVFDTLMGLRDDRSVENTKLMGLNDLITQAEEEIEMKEAQWPKVDYDACYAHFDELDVYVAAGILAKVVESLPEHNVSGTVLEFLVCILYH</sequence>